<dbReference type="InterPro" id="IPR011990">
    <property type="entry name" value="TPR-like_helical_dom_sf"/>
</dbReference>
<keyword evidence="4" id="KW-0804">Transcription</keyword>
<dbReference type="EMBL" id="JBHSXS010000046">
    <property type="protein sequence ID" value="MFC6885993.1"/>
    <property type="molecule type" value="Genomic_DNA"/>
</dbReference>
<reference evidence="9" key="1">
    <citation type="journal article" date="2019" name="Int. J. Syst. Evol. Microbiol.">
        <title>The Global Catalogue of Microorganisms (GCM) 10K type strain sequencing project: providing services to taxonomists for standard genome sequencing and annotation.</title>
        <authorList>
            <consortium name="The Broad Institute Genomics Platform"/>
            <consortium name="The Broad Institute Genome Sequencing Center for Infectious Disease"/>
            <person name="Wu L."/>
            <person name="Ma J."/>
        </authorList>
    </citation>
    <scope>NUCLEOTIDE SEQUENCE [LARGE SCALE GENOMIC DNA]</scope>
    <source>
        <strain evidence="9">JCM 3369</strain>
    </source>
</reference>
<gene>
    <name evidence="8" type="ORF">ACFQKB_39965</name>
</gene>
<evidence type="ECO:0000256" key="6">
    <source>
        <dbReference type="SAM" id="MobiDB-lite"/>
    </source>
</evidence>
<dbReference type="Proteomes" id="UP001596380">
    <property type="component" value="Unassembled WGS sequence"/>
</dbReference>
<dbReference type="InterPro" id="IPR036388">
    <property type="entry name" value="WH-like_DNA-bd_sf"/>
</dbReference>
<dbReference type="SMART" id="SM01043">
    <property type="entry name" value="BTAD"/>
    <property type="match status" value="1"/>
</dbReference>
<comment type="caution">
    <text evidence="8">The sequence shown here is derived from an EMBL/GenBank/DDBJ whole genome shotgun (WGS) entry which is preliminary data.</text>
</comment>
<dbReference type="Gene3D" id="1.10.10.10">
    <property type="entry name" value="Winged helix-like DNA-binding domain superfamily/Winged helix DNA-binding domain"/>
    <property type="match status" value="1"/>
</dbReference>
<evidence type="ECO:0000313" key="8">
    <source>
        <dbReference type="EMBL" id="MFC6885993.1"/>
    </source>
</evidence>
<dbReference type="RefSeq" id="WP_378064027.1">
    <property type="nucleotide sequence ID" value="NZ_JBHSXS010000046.1"/>
</dbReference>
<evidence type="ECO:0000256" key="1">
    <source>
        <dbReference type="ARBA" id="ARBA00005820"/>
    </source>
</evidence>
<dbReference type="InterPro" id="IPR051677">
    <property type="entry name" value="AfsR-DnrI-RedD_regulator"/>
</dbReference>
<dbReference type="InterPro" id="IPR016032">
    <property type="entry name" value="Sig_transdc_resp-reg_C-effctor"/>
</dbReference>
<evidence type="ECO:0000313" key="9">
    <source>
        <dbReference type="Proteomes" id="UP001596380"/>
    </source>
</evidence>
<dbReference type="Pfam" id="PF03704">
    <property type="entry name" value="BTAD"/>
    <property type="match status" value="1"/>
</dbReference>
<dbReference type="Gene3D" id="3.40.50.300">
    <property type="entry name" value="P-loop containing nucleotide triphosphate hydrolases"/>
    <property type="match status" value="1"/>
</dbReference>
<feature type="region of interest" description="Disordered" evidence="6">
    <location>
        <begin position="612"/>
        <end position="638"/>
    </location>
</feature>
<name>A0ABW2CW18_9ACTN</name>
<evidence type="ECO:0000256" key="4">
    <source>
        <dbReference type="ARBA" id="ARBA00023163"/>
    </source>
</evidence>
<proteinExistence type="inferred from homology"/>
<keyword evidence="9" id="KW-1185">Reference proteome</keyword>
<feature type="compositionally biased region" description="Basic and acidic residues" evidence="6">
    <location>
        <begin position="612"/>
        <end position="622"/>
    </location>
</feature>
<dbReference type="Pfam" id="PF13424">
    <property type="entry name" value="TPR_12"/>
    <property type="match status" value="2"/>
</dbReference>
<dbReference type="CDD" id="cd15831">
    <property type="entry name" value="BTAD"/>
    <property type="match status" value="1"/>
</dbReference>
<evidence type="ECO:0000256" key="3">
    <source>
        <dbReference type="ARBA" id="ARBA00023125"/>
    </source>
</evidence>
<dbReference type="SUPFAM" id="SSF48452">
    <property type="entry name" value="TPR-like"/>
    <property type="match status" value="4"/>
</dbReference>
<dbReference type="SMART" id="SM00862">
    <property type="entry name" value="Trans_reg_C"/>
    <property type="match status" value="1"/>
</dbReference>
<dbReference type="PANTHER" id="PTHR35807">
    <property type="entry name" value="TRANSCRIPTIONAL REGULATOR REDD-RELATED"/>
    <property type="match status" value="1"/>
</dbReference>
<accession>A0ABW2CW18</accession>
<dbReference type="PANTHER" id="PTHR35807:SF1">
    <property type="entry name" value="TRANSCRIPTIONAL REGULATOR REDD"/>
    <property type="match status" value="1"/>
</dbReference>
<feature type="domain" description="OmpR/PhoB-type" evidence="7">
    <location>
        <begin position="1"/>
        <end position="93"/>
    </location>
</feature>
<evidence type="ECO:0000256" key="5">
    <source>
        <dbReference type="PROSITE-ProRule" id="PRU01091"/>
    </source>
</evidence>
<evidence type="ECO:0000256" key="2">
    <source>
        <dbReference type="ARBA" id="ARBA00023015"/>
    </source>
</evidence>
<sequence>MEFRILGPVELRARGELHTPGWAKERCVLASLLLAVGRPVTAEALIGRLWEGDPPGRARALLHTQITRLRRRLQALDPDVRLEHRSGAYVLVADPEQIDYQRFRLLRAQARSIAASGDPAHAVRLLREAAELWRGEEPLTGVPGSWAEMARRTISEELLGGALDRVGLELEDGRHAEVAAELAGLAARFPYDDKPVELLMLALHRCGRSGDAVQAYERLRRRLDAELGLSPGRDTAALHRRILAGDPALLLADRPRPERRPPNDLPRDVHTFTGRAAELERLTALAEDGEGAVAVLALDGMPGVGKTVLAVHLAHRLAARYPDGQVFLALHAHQPGREPLDPSSALERLLIKLRVHRDRIPPGLEDRAALWRDELAGRRVLLVLDDAVGNEQVRHLLPGAPGCLAVVTSRRRLTGLDAARPVSLEVPAPGEAAELLARVAGGRVSADDPAVREAARLCGHLPLALQLAGNRLLHRAAWTAADLAQRLREGGGRLAEIRAENRELTAAFRLSFEDLGERDRDAFRLLGLHPGDDLTAADAAVLLGTSRAGAEAVLDVLLDHHLLSERERGRHRFHDLIREYAARLAEDVPAPERDAAVERLLDHYLATAGRADRLVHPADGRPADPPPAAGEPPGTPEEARRWLADETGNLLRAAAYASESGRPAFAARLAAVLGRYLEGAGRWTEAAALHERAVTAWRALGDEGEAVRALADLSKVAWRTGEYGRALDAAGEGLGLARAREDRRSTAVLLNQHGLIHWHRSEYDVATGYFEQALAIHRERGDDRGEAEVLNNLGIVLWHLGRYDASAGSLRAALALYEDAGERRGRQVTLSNIGFLEAGLGHYDTALDHYRRADDAIEMRRQDRAIWINNVATVYRKLGRAGRAIEEYRKALSIYREIGDRRGECDSLNHIGACFAELGRDGEALIHHQKALNLSRDLLERFEEAAALRSIGEVHLRAGRHRVAAEQLEASLGLARAIGDAYQEARALDGLAEVAAQTRDEARARSHRRRALELYDALGVPEADALRARLLGPSDASGA</sequence>
<evidence type="ECO:0000259" key="7">
    <source>
        <dbReference type="PROSITE" id="PS51755"/>
    </source>
</evidence>
<protein>
    <submittedName>
        <fullName evidence="8">Tetratricopeptide repeat protein</fullName>
    </submittedName>
</protein>
<dbReference type="InterPro" id="IPR001867">
    <property type="entry name" value="OmpR/PhoB-type_DNA-bd"/>
</dbReference>
<dbReference type="SUPFAM" id="SSF46894">
    <property type="entry name" value="C-terminal effector domain of the bipartite response regulators"/>
    <property type="match status" value="1"/>
</dbReference>
<feature type="DNA-binding region" description="OmpR/PhoB-type" evidence="5">
    <location>
        <begin position="1"/>
        <end position="93"/>
    </location>
</feature>
<dbReference type="SUPFAM" id="SSF52540">
    <property type="entry name" value="P-loop containing nucleoside triphosphate hydrolases"/>
    <property type="match status" value="1"/>
</dbReference>
<dbReference type="PROSITE" id="PS51755">
    <property type="entry name" value="OMPR_PHOB"/>
    <property type="match status" value="1"/>
</dbReference>
<dbReference type="SMART" id="SM00028">
    <property type="entry name" value="TPR"/>
    <property type="match status" value="9"/>
</dbReference>
<dbReference type="InterPro" id="IPR005158">
    <property type="entry name" value="BTAD"/>
</dbReference>
<dbReference type="InterPro" id="IPR027417">
    <property type="entry name" value="P-loop_NTPase"/>
</dbReference>
<feature type="compositionally biased region" description="Pro residues" evidence="6">
    <location>
        <begin position="623"/>
        <end position="635"/>
    </location>
</feature>
<dbReference type="PRINTS" id="PR00364">
    <property type="entry name" value="DISEASERSIST"/>
</dbReference>
<keyword evidence="2" id="KW-0805">Transcription regulation</keyword>
<comment type="similarity">
    <text evidence="1">Belongs to the AfsR/DnrI/RedD regulatory family.</text>
</comment>
<dbReference type="Gene3D" id="1.25.40.10">
    <property type="entry name" value="Tetratricopeptide repeat domain"/>
    <property type="match status" value="3"/>
</dbReference>
<keyword evidence="3 5" id="KW-0238">DNA-binding</keyword>
<organism evidence="8 9">
    <name type="scientific">Actinomadura yumaensis</name>
    <dbReference type="NCBI Taxonomy" id="111807"/>
    <lineage>
        <taxon>Bacteria</taxon>
        <taxon>Bacillati</taxon>
        <taxon>Actinomycetota</taxon>
        <taxon>Actinomycetes</taxon>
        <taxon>Streptosporangiales</taxon>
        <taxon>Thermomonosporaceae</taxon>
        <taxon>Actinomadura</taxon>
    </lineage>
</organism>
<dbReference type="InterPro" id="IPR019734">
    <property type="entry name" value="TPR_rpt"/>
</dbReference>